<proteinExistence type="predicted"/>
<sequence>MSLTNRIVDYICYAHGLCAYFTNSMLLYLILNYSRPELGTYKYLMLSFTCCNIIFPTVHMLAMPHLMLNKRAFVFFPEGVLMKWPVVLAVVMLHFVYRYLAVIRPTLLRYFTREGVAYLVLFVACNGLVWGSSFHCSSYHINNHRDYFRDHVEKDYEMSVDNLPMLGLMFIVSAS</sequence>
<protein>
    <submittedName>
        <fullName evidence="2">Uncharacterized protein</fullName>
    </submittedName>
</protein>
<keyword evidence="1" id="KW-0812">Transmembrane</keyword>
<dbReference type="Pfam" id="PF10326">
    <property type="entry name" value="7TM_GPCR_Str"/>
    <property type="match status" value="1"/>
</dbReference>
<dbReference type="PANTHER" id="PTHR45907">
    <property type="entry name" value="SERPENTINE RECEPTOR, CLASS J"/>
    <property type="match status" value="1"/>
</dbReference>
<accession>A0AA36C7K7</accession>
<dbReference type="InterPro" id="IPR019423">
    <property type="entry name" value="7TM_GPCR_serpentine_rcpt_Srj"/>
</dbReference>
<comment type="caution">
    <text evidence="2">The sequence shown here is derived from an EMBL/GenBank/DDBJ whole genome shotgun (WGS) entry which is preliminary data.</text>
</comment>
<feature type="transmembrane region" description="Helical" evidence="1">
    <location>
        <begin position="12"/>
        <end position="31"/>
    </location>
</feature>
<keyword evidence="3" id="KW-1185">Reference proteome</keyword>
<dbReference type="AlphaFoldDB" id="A0AA36C7K7"/>
<evidence type="ECO:0000313" key="3">
    <source>
        <dbReference type="Proteomes" id="UP001177023"/>
    </source>
</evidence>
<dbReference type="EMBL" id="CATQJA010000751">
    <property type="protein sequence ID" value="CAJ0563815.1"/>
    <property type="molecule type" value="Genomic_DNA"/>
</dbReference>
<evidence type="ECO:0000313" key="2">
    <source>
        <dbReference type="EMBL" id="CAJ0563815.1"/>
    </source>
</evidence>
<keyword evidence="1" id="KW-0472">Membrane</keyword>
<dbReference type="Proteomes" id="UP001177023">
    <property type="component" value="Unassembled WGS sequence"/>
</dbReference>
<keyword evidence="1" id="KW-1133">Transmembrane helix</keyword>
<feature type="non-terminal residue" evidence="2">
    <location>
        <position position="175"/>
    </location>
</feature>
<feature type="transmembrane region" description="Helical" evidence="1">
    <location>
        <begin position="82"/>
        <end position="103"/>
    </location>
</feature>
<feature type="transmembrane region" description="Helical" evidence="1">
    <location>
        <begin position="43"/>
        <end position="62"/>
    </location>
</feature>
<evidence type="ECO:0000256" key="1">
    <source>
        <dbReference type="SAM" id="Phobius"/>
    </source>
</evidence>
<dbReference type="PANTHER" id="PTHR45907:SF16">
    <property type="entry name" value="SERPENTINE RECEPTOR, CLASS J"/>
    <property type="match status" value="1"/>
</dbReference>
<organism evidence="2 3">
    <name type="scientific">Mesorhabditis spiculigera</name>
    <dbReference type="NCBI Taxonomy" id="96644"/>
    <lineage>
        <taxon>Eukaryota</taxon>
        <taxon>Metazoa</taxon>
        <taxon>Ecdysozoa</taxon>
        <taxon>Nematoda</taxon>
        <taxon>Chromadorea</taxon>
        <taxon>Rhabditida</taxon>
        <taxon>Rhabditina</taxon>
        <taxon>Rhabditomorpha</taxon>
        <taxon>Rhabditoidea</taxon>
        <taxon>Rhabditidae</taxon>
        <taxon>Mesorhabditinae</taxon>
        <taxon>Mesorhabditis</taxon>
    </lineage>
</organism>
<feature type="transmembrane region" description="Helical" evidence="1">
    <location>
        <begin position="115"/>
        <end position="134"/>
    </location>
</feature>
<dbReference type="InterPro" id="IPR019428">
    <property type="entry name" value="7TM_GPCR_serpentine_rcpt_Str"/>
</dbReference>
<gene>
    <name evidence="2" type="ORF">MSPICULIGERA_LOCUS2555</name>
</gene>
<reference evidence="2" key="1">
    <citation type="submission" date="2023-06" db="EMBL/GenBank/DDBJ databases">
        <authorList>
            <person name="Delattre M."/>
        </authorList>
    </citation>
    <scope>NUCLEOTIDE SEQUENCE</scope>
    <source>
        <strain evidence="2">AF72</strain>
    </source>
</reference>
<name>A0AA36C7K7_9BILA</name>